<feature type="region of interest" description="Disordered" evidence="1">
    <location>
        <begin position="104"/>
        <end position="130"/>
    </location>
</feature>
<dbReference type="EMBL" id="CP126664">
    <property type="protein sequence ID" value="WKA07969.1"/>
    <property type="molecule type" value="Genomic_DNA"/>
</dbReference>
<accession>A0ABY9DJS2</accession>
<feature type="compositionally biased region" description="Polar residues" evidence="1">
    <location>
        <begin position="120"/>
        <end position="129"/>
    </location>
</feature>
<protein>
    <submittedName>
        <fullName evidence="2">Uncharacterized protein</fullName>
    </submittedName>
</protein>
<feature type="compositionally biased region" description="Basic and acidic residues" evidence="1">
    <location>
        <begin position="106"/>
        <end position="117"/>
    </location>
</feature>
<proteinExistence type="predicted"/>
<feature type="region of interest" description="Disordered" evidence="1">
    <location>
        <begin position="1"/>
        <end position="39"/>
    </location>
</feature>
<name>A0ABY9DJS2_VITVI</name>
<gene>
    <name evidence="2" type="ORF">VitviT2T_025737</name>
</gene>
<evidence type="ECO:0000256" key="1">
    <source>
        <dbReference type="SAM" id="MobiDB-lite"/>
    </source>
</evidence>
<keyword evidence="3" id="KW-1185">Reference proteome</keyword>
<feature type="compositionally biased region" description="Polar residues" evidence="1">
    <location>
        <begin position="1"/>
        <end position="10"/>
    </location>
</feature>
<sequence length="178" mass="20019">MTRPNPTARNNELHNRKGRVRHRESTSATRKATLPKRSSGAWITLSNTPTRSRRIVSNTETSRLQVSTPRLSIYVVQIITTKSLPISLFSFIDSVETLNEDGADEEERKWKGREGRNRISCAQPSQENQARVRELVSGTTRGEACHHPAALSIAVGTCRPTHLRRPHLEDGYSHSDDI</sequence>
<organism evidence="2 3">
    <name type="scientific">Vitis vinifera</name>
    <name type="common">Grape</name>
    <dbReference type="NCBI Taxonomy" id="29760"/>
    <lineage>
        <taxon>Eukaryota</taxon>
        <taxon>Viridiplantae</taxon>
        <taxon>Streptophyta</taxon>
        <taxon>Embryophyta</taxon>
        <taxon>Tracheophyta</taxon>
        <taxon>Spermatophyta</taxon>
        <taxon>Magnoliopsida</taxon>
        <taxon>eudicotyledons</taxon>
        <taxon>Gunneridae</taxon>
        <taxon>Pentapetalae</taxon>
        <taxon>rosids</taxon>
        <taxon>Vitales</taxon>
        <taxon>Vitaceae</taxon>
        <taxon>Viteae</taxon>
        <taxon>Vitis</taxon>
    </lineage>
</organism>
<reference evidence="2 3" key="1">
    <citation type="journal article" date="2023" name="Hortic Res">
        <title>The complete reference genome for grapevine (Vitis vinifera L.) genetics and breeding.</title>
        <authorList>
            <person name="Shi X."/>
            <person name="Cao S."/>
            <person name="Wang X."/>
            <person name="Huang S."/>
            <person name="Wang Y."/>
            <person name="Liu Z."/>
            <person name="Liu W."/>
            <person name="Leng X."/>
            <person name="Peng Y."/>
            <person name="Wang N."/>
            <person name="Wang Y."/>
            <person name="Ma Z."/>
            <person name="Xu X."/>
            <person name="Zhang F."/>
            <person name="Xue H."/>
            <person name="Zhong H."/>
            <person name="Wang Y."/>
            <person name="Zhang K."/>
            <person name="Velt A."/>
            <person name="Avia K."/>
            <person name="Holtgrawe D."/>
            <person name="Grimplet J."/>
            <person name="Matus J.T."/>
            <person name="Ware D."/>
            <person name="Wu X."/>
            <person name="Wang H."/>
            <person name="Liu C."/>
            <person name="Fang Y."/>
            <person name="Rustenholz C."/>
            <person name="Cheng Z."/>
            <person name="Xiao H."/>
            <person name="Zhou Y."/>
        </authorList>
    </citation>
    <scope>NUCLEOTIDE SEQUENCE [LARGE SCALE GENOMIC DNA]</scope>
    <source>
        <strain evidence="3">cv. Pinot noir / PN40024</strain>
        <tissue evidence="2">Leaf</tissue>
    </source>
</reference>
<dbReference type="Proteomes" id="UP001227230">
    <property type="component" value="Chromosome 17"/>
</dbReference>
<evidence type="ECO:0000313" key="2">
    <source>
        <dbReference type="EMBL" id="WKA07969.1"/>
    </source>
</evidence>
<evidence type="ECO:0000313" key="3">
    <source>
        <dbReference type="Proteomes" id="UP001227230"/>
    </source>
</evidence>